<sequence>MIIVYLSLTLVAVSLILFAAYSVKNVKLMNHSIARIAKTGADVEKQSAAIMNEKNELTLNISRLQSDFTQKKSKVQDAVRQTRQSALAAQIALRKGKALLKNESD</sequence>
<evidence type="ECO:0008006" key="3">
    <source>
        <dbReference type="Google" id="ProtNLM"/>
    </source>
</evidence>
<dbReference type="Proteomes" id="UP001203004">
    <property type="component" value="Unassembled WGS sequence"/>
</dbReference>
<name>A0ABT0M885_9BACL</name>
<dbReference type="RefSeq" id="WP_249098285.1">
    <property type="nucleotide sequence ID" value="NZ_JAMAST010000002.1"/>
</dbReference>
<evidence type="ECO:0000313" key="1">
    <source>
        <dbReference type="EMBL" id="MCL1631077.1"/>
    </source>
</evidence>
<dbReference type="EMBL" id="JAMAST010000002">
    <property type="protein sequence ID" value="MCL1631077.1"/>
    <property type="molecule type" value="Genomic_DNA"/>
</dbReference>
<organism evidence="1 2">
    <name type="scientific">Sporolactobacillus mangiferae</name>
    <dbReference type="NCBI Taxonomy" id="2940498"/>
    <lineage>
        <taxon>Bacteria</taxon>
        <taxon>Bacillati</taxon>
        <taxon>Bacillota</taxon>
        <taxon>Bacilli</taxon>
        <taxon>Bacillales</taxon>
        <taxon>Sporolactobacillaceae</taxon>
        <taxon>Sporolactobacillus</taxon>
    </lineage>
</organism>
<accession>A0ABT0M885</accession>
<reference evidence="1 2" key="1">
    <citation type="submission" date="2022-05" db="EMBL/GenBank/DDBJ databases">
        <title>Sporolactobacillus sp nov CPB3-1, isolated from tree bark (Mangifera indica L.).</title>
        <authorList>
            <person name="Phuengjayaem S."/>
            <person name="Tanasupawat S."/>
        </authorList>
    </citation>
    <scope>NUCLEOTIDE SEQUENCE [LARGE SCALE GENOMIC DNA]</scope>
    <source>
        <strain evidence="1 2">CPB3-1</strain>
    </source>
</reference>
<proteinExistence type="predicted"/>
<comment type="caution">
    <text evidence="1">The sequence shown here is derived from an EMBL/GenBank/DDBJ whole genome shotgun (WGS) entry which is preliminary data.</text>
</comment>
<evidence type="ECO:0000313" key="2">
    <source>
        <dbReference type="Proteomes" id="UP001203004"/>
    </source>
</evidence>
<keyword evidence="2" id="KW-1185">Reference proteome</keyword>
<gene>
    <name evidence="1" type="ORF">M3N64_03835</name>
</gene>
<protein>
    <recommendedName>
        <fullName evidence="3">DUF948 domain-containing protein</fullName>
    </recommendedName>
</protein>